<feature type="domain" description="Glycosyl transferase family 1" evidence="1">
    <location>
        <begin position="182"/>
        <end position="345"/>
    </location>
</feature>
<dbReference type="Proteomes" id="UP000184097">
    <property type="component" value="Unassembled WGS sequence"/>
</dbReference>
<evidence type="ECO:0000259" key="2">
    <source>
        <dbReference type="Pfam" id="PF13477"/>
    </source>
</evidence>
<protein>
    <submittedName>
        <fullName evidence="3">Galacturonosyltransferase</fullName>
    </submittedName>
</protein>
<dbReference type="InterPro" id="IPR028098">
    <property type="entry name" value="Glyco_trans_4-like_N"/>
</dbReference>
<feature type="domain" description="Glycosyltransferase subfamily 4-like N-terminal" evidence="2">
    <location>
        <begin position="4"/>
        <end position="148"/>
    </location>
</feature>
<dbReference type="GO" id="GO:0016757">
    <property type="term" value="F:glycosyltransferase activity"/>
    <property type="evidence" value="ECO:0007669"/>
    <property type="project" value="InterPro"/>
</dbReference>
<sequence length="367" mass="41409">MIMKILILTNYANGLYLFRKELVESFIKEGHHVVVSVPFDENCKKLEGLGVEIIETALDRHGMNPAKDIKLFNTYLSMIRKEKPQVVLTYTIKPNIYGAMAAKILKVPYISNITGLGTAIENGGMLSKILIRMYQASLRRAQKVFFQNEKNMDFMQKHGIAKDNAGLLPGSGVNLTEHPFRDYPSEENGIRLLAVVRVMRDKGIEEYLNAAKVVGGSNSNVHFELVGEFEEDERDKYEKQIKDLEKQGLLKYYGHLDTVEPVMAKSHVIVHPSYHEGLSNVLLEAAACGRPVLASNVHGCIETFEDGVSGMVFKSQDKEALVDAIKKMLALTMEQRSEMGKKGRKYIEDHFDRNIVINAYKEELGRL</sequence>
<evidence type="ECO:0000259" key="1">
    <source>
        <dbReference type="Pfam" id="PF00534"/>
    </source>
</evidence>
<accession>A0A1M7S0C4</accession>
<dbReference type="InterPro" id="IPR001296">
    <property type="entry name" value="Glyco_trans_1"/>
</dbReference>
<dbReference type="AlphaFoldDB" id="A0A1M7S0C4"/>
<gene>
    <name evidence="3" type="ORF">SAMN02745247_00762</name>
</gene>
<dbReference type="Pfam" id="PF13477">
    <property type="entry name" value="Glyco_trans_4_2"/>
    <property type="match status" value="1"/>
</dbReference>
<evidence type="ECO:0000313" key="4">
    <source>
        <dbReference type="Proteomes" id="UP000184097"/>
    </source>
</evidence>
<name>A0A1M7S0C4_9FIRM</name>
<dbReference type="Pfam" id="PF00534">
    <property type="entry name" value="Glycos_transf_1"/>
    <property type="match status" value="1"/>
</dbReference>
<dbReference type="InterPro" id="IPR050194">
    <property type="entry name" value="Glycosyltransferase_grp1"/>
</dbReference>
<dbReference type="PANTHER" id="PTHR45947">
    <property type="entry name" value="SULFOQUINOVOSYL TRANSFERASE SQD2"/>
    <property type="match status" value="1"/>
</dbReference>
<keyword evidence="3" id="KW-0808">Transferase</keyword>
<reference evidence="3 4" key="1">
    <citation type="submission" date="2016-12" db="EMBL/GenBank/DDBJ databases">
        <authorList>
            <person name="Song W.-J."/>
            <person name="Kurnit D.M."/>
        </authorList>
    </citation>
    <scope>NUCLEOTIDE SEQUENCE [LARGE SCALE GENOMIC DNA]</scope>
    <source>
        <strain evidence="3 4">DSM 14810</strain>
    </source>
</reference>
<dbReference type="EMBL" id="FRDH01000003">
    <property type="protein sequence ID" value="SHN51774.1"/>
    <property type="molecule type" value="Genomic_DNA"/>
</dbReference>
<organism evidence="3 4">
    <name type="scientific">Butyrivibrio hungatei DSM 14810</name>
    <dbReference type="NCBI Taxonomy" id="1121132"/>
    <lineage>
        <taxon>Bacteria</taxon>
        <taxon>Bacillati</taxon>
        <taxon>Bacillota</taxon>
        <taxon>Clostridia</taxon>
        <taxon>Lachnospirales</taxon>
        <taxon>Lachnospiraceae</taxon>
        <taxon>Butyrivibrio</taxon>
    </lineage>
</organism>
<dbReference type="SUPFAM" id="SSF53756">
    <property type="entry name" value="UDP-Glycosyltransferase/glycogen phosphorylase"/>
    <property type="match status" value="1"/>
</dbReference>
<proteinExistence type="predicted"/>
<dbReference type="Gene3D" id="3.40.50.2000">
    <property type="entry name" value="Glycogen Phosphorylase B"/>
    <property type="match status" value="2"/>
</dbReference>
<evidence type="ECO:0000313" key="3">
    <source>
        <dbReference type="EMBL" id="SHN51774.1"/>
    </source>
</evidence>
<dbReference type="PANTHER" id="PTHR45947:SF3">
    <property type="entry name" value="SULFOQUINOVOSYL TRANSFERASE SQD2"/>
    <property type="match status" value="1"/>
</dbReference>
<dbReference type="CDD" id="cd03808">
    <property type="entry name" value="GT4_CapM-like"/>
    <property type="match status" value="1"/>
</dbReference>